<evidence type="ECO:0000256" key="9">
    <source>
        <dbReference type="ARBA" id="ARBA00023242"/>
    </source>
</evidence>
<keyword evidence="8" id="KW-0226">DNA condensation</keyword>
<dbReference type="InterPro" id="IPR027417">
    <property type="entry name" value="P-loop_NTPase"/>
</dbReference>
<evidence type="ECO:0000259" key="12">
    <source>
        <dbReference type="SMART" id="SM00968"/>
    </source>
</evidence>
<keyword evidence="6" id="KW-0067">ATP-binding</keyword>
<dbReference type="InterPro" id="IPR027120">
    <property type="entry name" value="Smc2_ABC"/>
</dbReference>
<keyword evidence="9" id="KW-0539">Nucleus</keyword>
<dbReference type="GO" id="GO:0005634">
    <property type="term" value="C:nucleus"/>
    <property type="evidence" value="ECO:0007669"/>
    <property type="project" value="UniProtKB-SubCell"/>
</dbReference>
<dbReference type="SUPFAM" id="SSF52540">
    <property type="entry name" value="P-loop containing nucleoside triphosphate hydrolases"/>
    <property type="match status" value="1"/>
</dbReference>
<dbReference type="CDD" id="cd03273">
    <property type="entry name" value="ABC_SMC2_euk"/>
    <property type="match status" value="1"/>
</dbReference>
<gene>
    <name evidence="13" type="ORF">BSTOLATCC_MIC49285</name>
</gene>
<dbReference type="GO" id="GO:0005694">
    <property type="term" value="C:chromosome"/>
    <property type="evidence" value="ECO:0007669"/>
    <property type="project" value="InterPro"/>
</dbReference>
<evidence type="ECO:0000256" key="4">
    <source>
        <dbReference type="ARBA" id="ARBA00022741"/>
    </source>
</evidence>
<dbReference type="AlphaFoldDB" id="A0AAU9JYM3"/>
<evidence type="ECO:0000256" key="8">
    <source>
        <dbReference type="ARBA" id="ARBA00023067"/>
    </source>
</evidence>
<feature type="coiled-coil region" evidence="11">
    <location>
        <begin position="210"/>
        <end position="497"/>
    </location>
</feature>
<evidence type="ECO:0000256" key="3">
    <source>
        <dbReference type="ARBA" id="ARBA00022618"/>
    </source>
</evidence>
<evidence type="ECO:0000256" key="10">
    <source>
        <dbReference type="ARBA" id="ARBA00023306"/>
    </source>
</evidence>
<comment type="subcellular location">
    <subcellularLocation>
        <location evidence="1">Nucleus</location>
    </subcellularLocation>
</comment>
<dbReference type="Proteomes" id="UP001162131">
    <property type="component" value="Unassembled WGS sequence"/>
</dbReference>
<evidence type="ECO:0000256" key="2">
    <source>
        <dbReference type="ARBA" id="ARBA00005231"/>
    </source>
</evidence>
<comment type="caution">
    <text evidence="13">The sequence shown here is derived from an EMBL/GenBank/DDBJ whole genome shotgun (WGS) entry which is preliminary data.</text>
</comment>
<evidence type="ECO:0000313" key="14">
    <source>
        <dbReference type="Proteomes" id="UP001162131"/>
    </source>
</evidence>
<dbReference type="Gene3D" id="1.20.1060.20">
    <property type="match status" value="1"/>
</dbReference>
<dbReference type="InterPro" id="IPR010935">
    <property type="entry name" value="SMC_hinge"/>
</dbReference>
<evidence type="ECO:0000256" key="5">
    <source>
        <dbReference type="ARBA" id="ARBA00022776"/>
    </source>
</evidence>
<reference evidence="13" key="1">
    <citation type="submission" date="2021-09" db="EMBL/GenBank/DDBJ databases">
        <authorList>
            <consortium name="AG Swart"/>
            <person name="Singh M."/>
            <person name="Singh A."/>
            <person name="Seah K."/>
            <person name="Emmerich C."/>
        </authorList>
    </citation>
    <scope>NUCLEOTIDE SEQUENCE</scope>
    <source>
        <strain evidence="13">ATCC30299</strain>
    </source>
</reference>
<dbReference type="Pfam" id="PF06470">
    <property type="entry name" value="SMC_hinge"/>
    <property type="match status" value="1"/>
</dbReference>
<proteinExistence type="inferred from homology"/>
<feature type="coiled-coil region" evidence="11">
    <location>
        <begin position="962"/>
        <end position="1010"/>
    </location>
</feature>
<evidence type="ECO:0000256" key="11">
    <source>
        <dbReference type="SAM" id="Coils"/>
    </source>
</evidence>
<keyword evidence="10" id="KW-0131">Cell cycle</keyword>
<keyword evidence="14" id="KW-1185">Reference proteome</keyword>
<keyword evidence="7 11" id="KW-0175">Coiled coil</keyword>
<sequence length="1165" mass="134401">MRIKEIVLEGFKSYAQRTVISGFDFHFNAITGFNGSGKSNILDAICFVLGISTLSTVRVSNLQELIYKNGQAGVTRANVTILFDNTDKERSYEAYKKCDQISVRREISIGGQSKYTINGTKVTAEKVKSLFTMSGLNVNNANFMIMQGRITQVTNMKPAEILSLVEETAGTNAYEVIKKKTQATIDKKNFKLQEMEDTLNNEINPKLENLQKEKEEFLRWKSLCDELQELGQKISAAKYQELLNEIKNSEELARDFDNQNESLAKKEAVVKKKLAKATHEYEELMKKSQALVSEEEQRKLDELRVHKEKSEMELKRKTKEMGEKTSEINGVTKTLVSLNSDIVRNKQQLVELKGSKEKLDREVKEKKDELESLQTRKQALEQGIPLEDDLNESRIQTKERALDKVKQEIATTDLKIQQSKKKYEAKLAQISRNRENHDQGAGEINAIQERIQEIQEELEKRGGKDFDRDLRQLENEKQELEQEIRNAERHLTELNANRFSLDYSDPEPGFDRNKVKGRVIRLINIKHEKYARGLEAGAAGGLFSVVVDTDVTGQLLLRRRALGNVKILPNNKMQPTIISNDIKRRVSDIFGQRAQVALDLIEYDPQIHNSIAHVFGNFYVCETKEMAQRIAYSNDIRKIAVTLEGDLYDPNGSISGGQSLNSSSMLESLNRIHQFEYAHKNAKRKLEEIMVKINNIGQQQKSLQKLRNELDIKNNDLRNKEAMQKESSFARLQEEVEELKGNLQVFQQNIIDLNRNRADIEKEIVTLKRESQKGVDQAEVLRKTLAKTDKEFKQLNKSRDVIRDKICEVEEETESKEKDKVFEEDKLRNLNNEADREKRELDKLRELVAKIVKEFEHANLQYELLLEKIALNTTAQEEIKKTKENFEREIENIHKDLQSLENKKKNLQKTLEKAFRETRALEDQNPWLSDFDMDLSNFDRNIEEGRYLRLKDEIDKQSKRVNKKVSSTLDDQEKRFKQLTEKRKIVLGDKEKLQELIEDLDKRKQECIKKTWIEVDKHLGNIFSTLIPGTTAKLVEIDDELTGLEMKVGFSGVWKKSLTELSGGQRSILALSFILALLKYNPAPIYILDEIDAALDMSHTQNIGQMVSTHFSESQFIVVSLKEGMFTNANVLFRTQFIDGKSTVERHALRINSADEQHRSKKSFR</sequence>
<evidence type="ECO:0000256" key="7">
    <source>
        <dbReference type="ARBA" id="ARBA00023054"/>
    </source>
</evidence>
<keyword evidence="3" id="KW-0132">Cell division</keyword>
<name>A0AAU9JYM3_9CILI</name>
<comment type="similarity">
    <text evidence="2">Belongs to the SMC family. SMC2 subfamily.</text>
</comment>
<dbReference type="EMBL" id="CAJZBQ010000048">
    <property type="protein sequence ID" value="CAG9329662.1"/>
    <property type="molecule type" value="Genomic_DNA"/>
</dbReference>
<dbReference type="GO" id="GO:0030261">
    <property type="term" value="P:chromosome condensation"/>
    <property type="evidence" value="ECO:0007669"/>
    <property type="project" value="UniProtKB-KW"/>
</dbReference>
<dbReference type="InterPro" id="IPR024704">
    <property type="entry name" value="SMC"/>
</dbReference>
<feature type="domain" description="SMC hinge" evidence="12">
    <location>
        <begin position="513"/>
        <end position="631"/>
    </location>
</feature>
<feature type="coiled-coil region" evidence="11">
    <location>
        <begin position="679"/>
        <end position="924"/>
    </location>
</feature>
<dbReference type="InterPro" id="IPR036277">
    <property type="entry name" value="SMC_hinge_sf"/>
</dbReference>
<dbReference type="SMART" id="SM00968">
    <property type="entry name" value="SMC_hinge"/>
    <property type="match status" value="1"/>
</dbReference>
<evidence type="ECO:0000256" key="1">
    <source>
        <dbReference type="ARBA" id="ARBA00004123"/>
    </source>
</evidence>
<evidence type="ECO:0000256" key="6">
    <source>
        <dbReference type="ARBA" id="ARBA00022840"/>
    </source>
</evidence>
<keyword evidence="5" id="KW-0498">Mitosis</keyword>
<dbReference type="PANTHER" id="PTHR43977">
    <property type="entry name" value="STRUCTURAL MAINTENANCE OF CHROMOSOMES PROTEIN 3"/>
    <property type="match status" value="1"/>
</dbReference>
<dbReference type="Gene3D" id="3.30.70.1620">
    <property type="match status" value="1"/>
</dbReference>
<dbReference type="InterPro" id="IPR003395">
    <property type="entry name" value="RecF/RecN/SMC_N"/>
</dbReference>
<organism evidence="13 14">
    <name type="scientific">Blepharisma stoltei</name>
    <dbReference type="NCBI Taxonomy" id="1481888"/>
    <lineage>
        <taxon>Eukaryota</taxon>
        <taxon>Sar</taxon>
        <taxon>Alveolata</taxon>
        <taxon>Ciliophora</taxon>
        <taxon>Postciliodesmatophora</taxon>
        <taxon>Heterotrichea</taxon>
        <taxon>Heterotrichida</taxon>
        <taxon>Blepharismidae</taxon>
        <taxon>Blepharisma</taxon>
    </lineage>
</organism>
<dbReference type="GO" id="GO:0051301">
    <property type="term" value="P:cell division"/>
    <property type="evidence" value="ECO:0007669"/>
    <property type="project" value="UniProtKB-KW"/>
</dbReference>
<dbReference type="GO" id="GO:0005524">
    <property type="term" value="F:ATP binding"/>
    <property type="evidence" value="ECO:0007669"/>
    <property type="project" value="UniProtKB-KW"/>
</dbReference>
<dbReference type="GO" id="GO:0016887">
    <property type="term" value="F:ATP hydrolysis activity"/>
    <property type="evidence" value="ECO:0007669"/>
    <property type="project" value="InterPro"/>
</dbReference>
<evidence type="ECO:0000313" key="13">
    <source>
        <dbReference type="EMBL" id="CAG9329662.1"/>
    </source>
</evidence>
<dbReference type="PIRSF" id="PIRSF005719">
    <property type="entry name" value="SMC"/>
    <property type="match status" value="1"/>
</dbReference>
<keyword evidence="4" id="KW-0547">Nucleotide-binding</keyword>
<accession>A0AAU9JYM3</accession>
<protein>
    <recommendedName>
        <fullName evidence="12">SMC hinge domain-containing protein</fullName>
    </recommendedName>
</protein>
<dbReference type="SUPFAM" id="SSF75553">
    <property type="entry name" value="Smc hinge domain"/>
    <property type="match status" value="1"/>
</dbReference>
<dbReference type="Gene3D" id="3.40.50.300">
    <property type="entry name" value="P-loop containing nucleotide triphosphate hydrolases"/>
    <property type="match status" value="2"/>
</dbReference>
<dbReference type="Pfam" id="PF02463">
    <property type="entry name" value="SMC_N"/>
    <property type="match status" value="1"/>
</dbReference>